<dbReference type="EMBL" id="JAGMUU010000008">
    <property type="protein sequence ID" value="KAH7146856.1"/>
    <property type="molecule type" value="Genomic_DNA"/>
</dbReference>
<evidence type="ECO:0008006" key="3">
    <source>
        <dbReference type="Google" id="ProtNLM"/>
    </source>
</evidence>
<evidence type="ECO:0000313" key="2">
    <source>
        <dbReference type="Proteomes" id="UP000717696"/>
    </source>
</evidence>
<accession>A0A9P9EXC9</accession>
<comment type="caution">
    <text evidence="1">The sequence shown here is derived from an EMBL/GenBank/DDBJ whole genome shotgun (WGS) entry which is preliminary data.</text>
</comment>
<organism evidence="1 2">
    <name type="scientific">Dactylonectria estremocensis</name>
    <dbReference type="NCBI Taxonomy" id="1079267"/>
    <lineage>
        <taxon>Eukaryota</taxon>
        <taxon>Fungi</taxon>
        <taxon>Dikarya</taxon>
        <taxon>Ascomycota</taxon>
        <taxon>Pezizomycotina</taxon>
        <taxon>Sordariomycetes</taxon>
        <taxon>Hypocreomycetidae</taxon>
        <taxon>Hypocreales</taxon>
        <taxon>Nectriaceae</taxon>
        <taxon>Dactylonectria</taxon>
    </lineage>
</organism>
<proteinExistence type="predicted"/>
<feature type="non-terminal residue" evidence="1">
    <location>
        <position position="173"/>
    </location>
</feature>
<name>A0A9P9EXC9_9HYPO</name>
<keyword evidence="2" id="KW-1185">Reference proteome</keyword>
<evidence type="ECO:0000313" key="1">
    <source>
        <dbReference type="EMBL" id="KAH7146856.1"/>
    </source>
</evidence>
<dbReference type="AlphaFoldDB" id="A0A9P9EXC9"/>
<protein>
    <recommendedName>
        <fullName evidence="3">MULE transposase domain-containing protein</fullName>
    </recommendedName>
</protein>
<dbReference type="OrthoDB" id="5095644at2759"/>
<gene>
    <name evidence="1" type="ORF">B0J13DRAFT_552801</name>
</gene>
<reference evidence="1" key="1">
    <citation type="journal article" date="2021" name="Nat. Commun.">
        <title>Genetic determinants of endophytism in the Arabidopsis root mycobiome.</title>
        <authorList>
            <person name="Mesny F."/>
            <person name="Miyauchi S."/>
            <person name="Thiergart T."/>
            <person name="Pickel B."/>
            <person name="Atanasova L."/>
            <person name="Karlsson M."/>
            <person name="Huettel B."/>
            <person name="Barry K.W."/>
            <person name="Haridas S."/>
            <person name="Chen C."/>
            <person name="Bauer D."/>
            <person name="Andreopoulos W."/>
            <person name="Pangilinan J."/>
            <person name="LaButti K."/>
            <person name="Riley R."/>
            <person name="Lipzen A."/>
            <person name="Clum A."/>
            <person name="Drula E."/>
            <person name="Henrissat B."/>
            <person name="Kohler A."/>
            <person name="Grigoriev I.V."/>
            <person name="Martin F.M."/>
            <person name="Hacquard S."/>
        </authorList>
    </citation>
    <scope>NUCLEOTIDE SEQUENCE</scope>
    <source>
        <strain evidence="1">MPI-CAGE-AT-0021</strain>
    </source>
</reference>
<sequence>SSTYGFKIISNNHNYEPPADAISSTYLRTQTQREFGYAALETIIEERSKAGGTTAREIVRQIYIDFTSKRLQEGRYGALTSTQAFISLLEQDLEVFYHNIYRRPDRKLCRFFWTYTHCIEDWKRSPELLMIDCIYKVNRFNLPLFQVTETTPLHTNFSAGFGLCDREDADIFT</sequence>
<dbReference type="Proteomes" id="UP000717696">
    <property type="component" value="Unassembled WGS sequence"/>
</dbReference>